<accession>A0A5M3N4A3</accession>
<dbReference type="InterPro" id="IPR045340">
    <property type="entry name" value="DUF6533"/>
</dbReference>
<dbReference type="EMBL" id="JH711573">
    <property type="protein sequence ID" value="EIW86138.1"/>
    <property type="molecule type" value="Genomic_DNA"/>
</dbReference>
<feature type="compositionally biased region" description="Polar residues" evidence="1">
    <location>
        <begin position="281"/>
        <end position="290"/>
    </location>
</feature>
<evidence type="ECO:0000313" key="4">
    <source>
        <dbReference type="EMBL" id="EIW86138.1"/>
    </source>
</evidence>
<organism evidence="4 5">
    <name type="scientific">Coniophora puteana (strain RWD-64-598)</name>
    <name type="common">Brown rot fungus</name>
    <dbReference type="NCBI Taxonomy" id="741705"/>
    <lineage>
        <taxon>Eukaryota</taxon>
        <taxon>Fungi</taxon>
        <taxon>Dikarya</taxon>
        <taxon>Basidiomycota</taxon>
        <taxon>Agaricomycotina</taxon>
        <taxon>Agaricomycetes</taxon>
        <taxon>Agaricomycetidae</taxon>
        <taxon>Boletales</taxon>
        <taxon>Coniophorineae</taxon>
        <taxon>Coniophoraceae</taxon>
        <taxon>Coniophora</taxon>
    </lineage>
</organism>
<feature type="transmembrane region" description="Helical" evidence="2">
    <location>
        <begin position="51"/>
        <end position="70"/>
    </location>
</feature>
<dbReference type="OMA" id="YLAFTHT"/>
<dbReference type="KEGG" id="cput:CONPUDRAFT_86214"/>
<feature type="transmembrane region" description="Helical" evidence="2">
    <location>
        <begin position="197"/>
        <end position="213"/>
    </location>
</feature>
<gene>
    <name evidence="4" type="ORF">CONPUDRAFT_86214</name>
</gene>
<evidence type="ECO:0000256" key="1">
    <source>
        <dbReference type="SAM" id="MobiDB-lite"/>
    </source>
</evidence>
<name>A0A5M3N4A3_CONPW</name>
<feature type="transmembrane region" description="Helical" evidence="2">
    <location>
        <begin position="82"/>
        <end position="101"/>
    </location>
</feature>
<keyword evidence="2" id="KW-1133">Transmembrane helix</keyword>
<feature type="domain" description="DUF6533" evidence="3">
    <location>
        <begin position="20"/>
        <end position="54"/>
    </location>
</feature>
<evidence type="ECO:0000259" key="3">
    <source>
        <dbReference type="Pfam" id="PF20151"/>
    </source>
</evidence>
<feature type="transmembrane region" description="Helical" evidence="2">
    <location>
        <begin position="155"/>
        <end position="177"/>
    </location>
</feature>
<dbReference type="GeneID" id="19211096"/>
<comment type="caution">
    <text evidence="4">The sequence shown here is derived from an EMBL/GenBank/DDBJ whole genome shotgun (WGS) entry which is preliminary data.</text>
</comment>
<proteinExistence type="predicted"/>
<dbReference type="Pfam" id="PF20151">
    <property type="entry name" value="DUF6533"/>
    <property type="match status" value="1"/>
</dbReference>
<dbReference type="OrthoDB" id="2958007at2759"/>
<sequence>MAFSVDDLTNIAAGKQSDAVFDYCITIDKETKLVWGRKWDFGRVTFTLTRYLPFPGIALTVYAALQAVSLKPCIHNGTASNLLHIGTIVAAEGLLVMRTWAFWGCKKVLLIILGITAVVFIVAAMLITSHVNAILPKTVNPWPNACNFTTGAGSAIQYGFLVLYELILLSLVIYRWIRHYRSLYTCSKIVNAVYRDAVIYVSIMIIFSLGNIVNTGASPQYYNEYLDSLQVTVHSVLAARLFFHLRETNDVEFEQLLPRSIPTFRVAEPKSDSFDSESELDYSSTENIVV</sequence>
<dbReference type="Proteomes" id="UP000053558">
    <property type="component" value="Unassembled WGS sequence"/>
</dbReference>
<keyword evidence="2" id="KW-0812">Transmembrane</keyword>
<feature type="transmembrane region" description="Helical" evidence="2">
    <location>
        <begin position="108"/>
        <end position="135"/>
    </location>
</feature>
<feature type="region of interest" description="Disordered" evidence="1">
    <location>
        <begin position="271"/>
        <end position="290"/>
    </location>
</feature>
<keyword evidence="2" id="KW-0472">Membrane</keyword>
<evidence type="ECO:0000256" key="2">
    <source>
        <dbReference type="SAM" id="Phobius"/>
    </source>
</evidence>
<dbReference type="AlphaFoldDB" id="A0A5M3N4A3"/>
<dbReference type="RefSeq" id="XP_007763056.1">
    <property type="nucleotide sequence ID" value="XM_007764866.1"/>
</dbReference>
<evidence type="ECO:0000313" key="5">
    <source>
        <dbReference type="Proteomes" id="UP000053558"/>
    </source>
</evidence>
<keyword evidence="5" id="KW-1185">Reference proteome</keyword>
<reference evidence="5" key="1">
    <citation type="journal article" date="2012" name="Science">
        <title>The Paleozoic origin of enzymatic lignin decomposition reconstructed from 31 fungal genomes.</title>
        <authorList>
            <person name="Floudas D."/>
            <person name="Binder M."/>
            <person name="Riley R."/>
            <person name="Barry K."/>
            <person name="Blanchette R.A."/>
            <person name="Henrissat B."/>
            <person name="Martinez A.T."/>
            <person name="Otillar R."/>
            <person name="Spatafora J.W."/>
            <person name="Yadav J.S."/>
            <person name="Aerts A."/>
            <person name="Benoit I."/>
            <person name="Boyd A."/>
            <person name="Carlson A."/>
            <person name="Copeland A."/>
            <person name="Coutinho P.M."/>
            <person name="de Vries R.P."/>
            <person name="Ferreira P."/>
            <person name="Findley K."/>
            <person name="Foster B."/>
            <person name="Gaskell J."/>
            <person name="Glotzer D."/>
            <person name="Gorecki P."/>
            <person name="Heitman J."/>
            <person name="Hesse C."/>
            <person name="Hori C."/>
            <person name="Igarashi K."/>
            <person name="Jurgens J.A."/>
            <person name="Kallen N."/>
            <person name="Kersten P."/>
            <person name="Kohler A."/>
            <person name="Kuees U."/>
            <person name="Kumar T.K.A."/>
            <person name="Kuo A."/>
            <person name="LaButti K."/>
            <person name="Larrondo L.F."/>
            <person name="Lindquist E."/>
            <person name="Ling A."/>
            <person name="Lombard V."/>
            <person name="Lucas S."/>
            <person name="Lundell T."/>
            <person name="Martin R."/>
            <person name="McLaughlin D.J."/>
            <person name="Morgenstern I."/>
            <person name="Morin E."/>
            <person name="Murat C."/>
            <person name="Nagy L.G."/>
            <person name="Nolan M."/>
            <person name="Ohm R.A."/>
            <person name="Patyshakuliyeva A."/>
            <person name="Rokas A."/>
            <person name="Ruiz-Duenas F.J."/>
            <person name="Sabat G."/>
            <person name="Salamov A."/>
            <person name="Samejima M."/>
            <person name="Schmutz J."/>
            <person name="Slot J.C."/>
            <person name="St John F."/>
            <person name="Stenlid J."/>
            <person name="Sun H."/>
            <person name="Sun S."/>
            <person name="Syed K."/>
            <person name="Tsang A."/>
            <person name="Wiebenga A."/>
            <person name="Young D."/>
            <person name="Pisabarro A."/>
            <person name="Eastwood D.C."/>
            <person name="Martin F."/>
            <person name="Cullen D."/>
            <person name="Grigoriev I.V."/>
            <person name="Hibbett D.S."/>
        </authorList>
    </citation>
    <scope>NUCLEOTIDE SEQUENCE [LARGE SCALE GENOMIC DNA]</scope>
    <source>
        <strain evidence="5">RWD-64-598 SS2</strain>
    </source>
</reference>
<protein>
    <recommendedName>
        <fullName evidence="3">DUF6533 domain-containing protein</fullName>
    </recommendedName>
</protein>